<reference evidence="1 2" key="1">
    <citation type="submission" date="2019-06" db="EMBL/GenBank/DDBJ databases">
        <authorList>
            <person name="Rodrigo-Torres L."/>
            <person name="Arahal R. D."/>
            <person name="Lucena T."/>
        </authorList>
    </citation>
    <scope>NUCLEOTIDE SEQUENCE [LARGE SCALE GENOMIC DNA]</scope>
    <source>
        <strain evidence="1 2">SB0023/3</strain>
    </source>
</reference>
<evidence type="ECO:0000313" key="1">
    <source>
        <dbReference type="EMBL" id="VUD72159.1"/>
    </source>
</evidence>
<gene>
    <name evidence="1" type="ORF">MET9862_02753</name>
</gene>
<protein>
    <submittedName>
        <fullName evidence="1">Uncharacterized protein</fullName>
    </submittedName>
</protein>
<accession>A0A509EFF9</accession>
<name>A0A509EFF9_9HYPH</name>
<keyword evidence="2" id="KW-1185">Reference proteome</keyword>
<evidence type="ECO:0000313" key="2">
    <source>
        <dbReference type="Proteomes" id="UP000410984"/>
    </source>
</evidence>
<sequence length="116" mass="12302">MERARLSFERVVSLRCVVSSTEAVAPIGRALLPAAETAAASACRLAVPRTLACSVATFAVAAVAHGTVWSTRPTRDAQVMPSTLLRARSARPTQDAQLMPSTDRLIVVPADFLGRD</sequence>
<dbReference type="EMBL" id="CABFPH010000035">
    <property type="protein sequence ID" value="VUD72159.1"/>
    <property type="molecule type" value="Genomic_DNA"/>
</dbReference>
<dbReference type="AlphaFoldDB" id="A0A509EFF9"/>
<proteinExistence type="predicted"/>
<organism evidence="1 2">
    <name type="scientific">Methylobacterium symbioticum</name>
    <dbReference type="NCBI Taxonomy" id="2584084"/>
    <lineage>
        <taxon>Bacteria</taxon>
        <taxon>Pseudomonadati</taxon>
        <taxon>Pseudomonadota</taxon>
        <taxon>Alphaproteobacteria</taxon>
        <taxon>Hyphomicrobiales</taxon>
        <taxon>Methylobacteriaceae</taxon>
        <taxon>Methylobacterium</taxon>
    </lineage>
</organism>
<dbReference type="Proteomes" id="UP000410984">
    <property type="component" value="Unassembled WGS sequence"/>
</dbReference>